<dbReference type="EMBL" id="JADPUN010000369">
    <property type="protein sequence ID" value="MBF9134640.1"/>
    <property type="molecule type" value="Genomic_DNA"/>
</dbReference>
<dbReference type="Pfam" id="PF01661">
    <property type="entry name" value="Macro"/>
    <property type="match status" value="1"/>
</dbReference>
<proteinExistence type="predicted"/>
<feature type="non-terminal residue" evidence="2">
    <location>
        <position position="38"/>
    </location>
</feature>
<evidence type="ECO:0000313" key="2">
    <source>
        <dbReference type="EMBL" id="MBF9134640.1"/>
    </source>
</evidence>
<keyword evidence="3" id="KW-1185">Reference proteome</keyword>
<sequence length="38" mass="3876">MEIELVQGDITAQRVDVIVNAANSSLLGGGGVDGAIHR</sequence>
<dbReference type="PROSITE" id="PS51154">
    <property type="entry name" value="MACRO"/>
    <property type="match status" value="1"/>
</dbReference>
<protein>
    <submittedName>
        <fullName evidence="2">Macro domain-containing protein</fullName>
    </submittedName>
</protein>
<reference evidence="2 3" key="1">
    <citation type="submission" date="2020-11" db="EMBL/GenBank/DDBJ databases">
        <title>A novel isolate from a Black sea contaminated sediment with potential to produce alkanes: Plantactinospora alkalitolerans sp. nov.</title>
        <authorList>
            <person name="Carro L."/>
            <person name="Veyisoglu A."/>
            <person name="Guven K."/>
            <person name="Schumann P."/>
            <person name="Klenk H.-P."/>
            <person name="Sahin N."/>
        </authorList>
    </citation>
    <scope>NUCLEOTIDE SEQUENCE [LARGE SCALE GENOMIC DNA]</scope>
    <source>
        <strain evidence="2 3">S1510</strain>
    </source>
</reference>
<accession>A0ABS0H860</accession>
<organism evidence="2 3">
    <name type="scientific">Plantactinospora alkalitolerans</name>
    <dbReference type="NCBI Taxonomy" id="2789879"/>
    <lineage>
        <taxon>Bacteria</taxon>
        <taxon>Bacillati</taxon>
        <taxon>Actinomycetota</taxon>
        <taxon>Actinomycetes</taxon>
        <taxon>Micromonosporales</taxon>
        <taxon>Micromonosporaceae</taxon>
        <taxon>Plantactinospora</taxon>
    </lineage>
</organism>
<feature type="domain" description="Macro" evidence="1">
    <location>
        <begin position="1"/>
        <end position="38"/>
    </location>
</feature>
<evidence type="ECO:0000313" key="3">
    <source>
        <dbReference type="Proteomes" id="UP000638560"/>
    </source>
</evidence>
<dbReference type="SUPFAM" id="SSF52949">
    <property type="entry name" value="Macro domain-like"/>
    <property type="match status" value="1"/>
</dbReference>
<name>A0ABS0H860_9ACTN</name>
<dbReference type="Gene3D" id="3.40.220.10">
    <property type="entry name" value="Leucine Aminopeptidase, subunit E, domain 1"/>
    <property type="match status" value="1"/>
</dbReference>
<gene>
    <name evidence="2" type="ORF">I0C86_37780</name>
</gene>
<dbReference type="Proteomes" id="UP000638560">
    <property type="component" value="Unassembled WGS sequence"/>
</dbReference>
<evidence type="ECO:0000259" key="1">
    <source>
        <dbReference type="PROSITE" id="PS51154"/>
    </source>
</evidence>
<dbReference type="InterPro" id="IPR043472">
    <property type="entry name" value="Macro_dom-like"/>
</dbReference>
<comment type="caution">
    <text evidence="2">The sequence shown here is derived from an EMBL/GenBank/DDBJ whole genome shotgun (WGS) entry which is preliminary data.</text>
</comment>
<dbReference type="InterPro" id="IPR002589">
    <property type="entry name" value="Macro_dom"/>
</dbReference>